<dbReference type="AlphaFoldDB" id="A0A0F9DTH8"/>
<protein>
    <submittedName>
        <fullName evidence="1">Uncharacterized protein</fullName>
    </submittedName>
</protein>
<proteinExistence type="predicted"/>
<comment type="caution">
    <text evidence="1">The sequence shown here is derived from an EMBL/GenBank/DDBJ whole genome shotgun (WGS) entry which is preliminary data.</text>
</comment>
<evidence type="ECO:0000313" key="1">
    <source>
        <dbReference type="EMBL" id="KKL57051.1"/>
    </source>
</evidence>
<name>A0A0F9DTH8_9ZZZZ</name>
<gene>
    <name evidence="1" type="ORF">LCGC14_2239290</name>
</gene>
<sequence>MILGKDYKIDSDTLNITLSKKRIARKGIHEGEVWWETLGYYATIGSALRDFADRCLGETELTELQQVLKKQDEIYSLIESLHLDEAVYRIPEPVESS</sequence>
<dbReference type="EMBL" id="LAZR01030295">
    <property type="protein sequence ID" value="KKL57051.1"/>
    <property type="molecule type" value="Genomic_DNA"/>
</dbReference>
<reference evidence="1" key="1">
    <citation type="journal article" date="2015" name="Nature">
        <title>Complex archaea that bridge the gap between prokaryotes and eukaryotes.</title>
        <authorList>
            <person name="Spang A."/>
            <person name="Saw J.H."/>
            <person name="Jorgensen S.L."/>
            <person name="Zaremba-Niedzwiedzka K."/>
            <person name="Martijn J."/>
            <person name="Lind A.E."/>
            <person name="van Eijk R."/>
            <person name="Schleper C."/>
            <person name="Guy L."/>
            <person name="Ettema T.J."/>
        </authorList>
    </citation>
    <scope>NUCLEOTIDE SEQUENCE</scope>
</reference>
<organism evidence="1">
    <name type="scientific">marine sediment metagenome</name>
    <dbReference type="NCBI Taxonomy" id="412755"/>
    <lineage>
        <taxon>unclassified sequences</taxon>
        <taxon>metagenomes</taxon>
        <taxon>ecological metagenomes</taxon>
    </lineage>
</organism>
<accession>A0A0F9DTH8</accession>